<evidence type="ECO:0000313" key="1">
    <source>
        <dbReference type="EMBL" id="KAB0265636.1"/>
    </source>
</evidence>
<feature type="non-terminal residue" evidence="1">
    <location>
        <position position="46"/>
    </location>
</feature>
<dbReference type="EMBL" id="VCMV01000032">
    <property type="protein sequence ID" value="KAB0265636.1"/>
    <property type="molecule type" value="Genomic_DNA"/>
</dbReference>
<sequence>MVSINADARAGRPAATEAARPNFYAGLPVFDSFENLTDPSIYTALP</sequence>
<proteinExistence type="predicted"/>
<dbReference type="AlphaFoldDB" id="A0A5N3P7E1"/>
<reference evidence="1 2" key="1">
    <citation type="journal article" date="2019" name="Microorganisms">
        <title>Genome Insights into the Novel Species Microvirga brassicacearum, a Rapeseed Endophyte with Biotechnological Potential.</title>
        <authorList>
            <person name="Jimenez-Gomez A."/>
            <person name="Saati-Santamaria Z."/>
            <person name="Igual J.M."/>
            <person name="Rivas R."/>
            <person name="Mateos P.F."/>
            <person name="Garcia-Fraile P."/>
        </authorList>
    </citation>
    <scope>NUCLEOTIDE SEQUENCE [LARGE SCALE GENOMIC DNA]</scope>
    <source>
        <strain evidence="1 2">CDVBN77</strain>
    </source>
</reference>
<organism evidence="1 2">
    <name type="scientific">Microvirga brassicacearum</name>
    <dbReference type="NCBI Taxonomy" id="2580413"/>
    <lineage>
        <taxon>Bacteria</taxon>
        <taxon>Pseudomonadati</taxon>
        <taxon>Pseudomonadota</taxon>
        <taxon>Alphaproteobacteria</taxon>
        <taxon>Hyphomicrobiales</taxon>
        <taxon>Methylobacteriaceae</taxon>
        <taxon>Microvirga</taxon>
    </lineage>
</organism>
<keyword evidence="2" id="KW-1185">Reference proteome</keyword>
<dbReference type="Proteomes" id="UP000325684">
    <property type="component" value="Unassembled WGS sequence"/>
</dbReference>
<gene>
    <name evidence="1" type="ORF">FEZ63_17805</name>
</gene>
<protein>
    <submittedName>
        <fullName evidence="1">DUF3095 domain-containing protein</fullName>
    </submittedName>
</protein>
<evidence type="ECO:0000313" key="2">
    <source>
        <dbReference type="Proteomes" id="UP000325684"/>
    </source>
</evidence>
<comment type="caution">
    <text evidence="1">The sequence shown here is derived from an EMBL/GenBank/DDBJ whole genome shotgun (WGS) entry which is preliminary data.</text>
</comment>
<accession>A0A5N3P7E1</accession>
<name>A0A5N3P7E1_9HYPH</name>